<dbReference type="Proteomes" id="UP001529369">
    <property type="component" value="Unassembled WGS sequence"/>
</dbReference>
<gene>
    <name evidence="2" type="ORF">QWZ14_28945</name>
</gene>
<dbReference type="EMBL" id="JAUFPN010000216">
    <property type="protein sequence ID" value="MDN3568426.1"/>
    <property type="molecule type" value="Genomic_DNA"/>
</dbReference>
<sequence>MDMHASHLRLPREEPIEQTASPAPAPPPPEAADSLSLWRALPAFVSQRKAFCATTALAVCGVAGVLTVGMLQPGPAEFGLSVDAPAVAATAPVSPTLDRYGVLPAAPQPVVSLGDAPVPVVAPVAALPAPVPVVTVPPRAEPDPLAEQ</sequence>
<evidence type="ECO:0000313" key="3">
    <source>
        <dbReference type="Proteomes" id="UP001529369"/>
    </source>
</evidence>
<name>A0ABT8AG24_9PROT</name>
<reference evidence="3" key="1">
    <citation type="journal article" date="2019" name="Int. J. Syst. Evol. Microbiol.">
        <title>The Global Catalogue of Microorganisms (GCM) 10K type strain sequencing project: providing services to taxonomists for standard genome sequencing and annotation.</title>
        <authorList>
            <consortium name="The Broad Institute Genomics Platform"/>
            <consortium name="The Broad Institute Genome Sequencing Center for Infectious Disease"/>
            <person name="Wu L."/>
            <person name="Ma J."/>
        </authorList>
    </citation>
    <scope>NUCLEOTIDE SEQUENCE [LARGE SCALE GENOMIC DNA]</scope>
    <source>
        <strain evidence="3">CECT 7131</strain>
    </source>
</reference>
<feature type="compositionally biased region" description="Basic and acidic residues" evidence="1">
    <location>
        <begin position="1"/>
        <end position="15"/>
    </location>
</feature>
<keyword evidence="3" id="KW-1185">Reference proteome</keyword>
<evidence type="ECO:0000313" key="2">
    <source>
        <dbReference type="EMBL" id="MDN3568426.1"/>
    </source>
</evidence>
<feature type="region of interest" description="Disordered" evidence="1">
    <location>
        <begin position="1"/>
        <end position="32"/>
    </location>
</feature>
<protein>
    <submittedName>
        <fullName evidence="2">Uncharacterized protein</fullName>
    </submittedName>
</protein>
<accession>A0ABT8AG24</accession>
<organism evidence="2 3">
    <name type="scientific">Paeniroseomonas aquatica</name>
    <dbReference type="NCBI Taxonomy" id="373043"/>
    <lineage>
        <taxon>Bacteria</taxon>
        <taxon>Pseudomonadati</taxon>
        <taxon>Pseudomonadota</taxon>
        <taxon>Alphaproteobacteria</taxon>
        <taxon>Acetobacterales</taxon>
        <taxon>Acetobacteraceae</taxon>
        <taxon>Paeniroseomonas</taxon>
    </lineage>
</organism>
<evidence type="ECO:0000256" key="1">
    <source>
        <dbReference type="SAM" id="MobiDB-lite"/>
    </source>
</evidence>
<proteinExistence type="predicted"/>
<comment type="caution">
    <text evidence="2">The sequence shown here is derived from an EMBL/GenBank/DDBJ whole genome shotgun (WGS) entry which is preliminary data.</text>
</comment>
<feature type="non-terminal residue" evidence="2">
    <location>
        <position position="148"/>
    </location>
</feature>